<dbReference type="Pfam" id="PF01453">
    <property type="entry name" value="B_lectin"/>
    <property type="match status" value="1"/>
</dbReference>
<dbReference type="InterPro" id="IPR001480">
    <property type="entry name" value="Bulb-type_lectin_dom"/>
</dbReference>
<sequence length="173" mass="20023">MYHKISHLFSLPPPPPSQPIQPVLRHHRHSHRQPMHEGRLQPNSVSHRGIFEIGFFSPGQSKNRYISIWYHSLLTQAIVWAANRDNPVTEYSGMLCLVAGGDLRLIDHTNTAIWSTNMRMKSNLVIAMLTDSSNLVLSLQQNNGFYQQFTLWESFNYPSDNHRNRPALDFMEE</sequence>
<dbReference type="Gene3D" id="2.90.10.10">
    <property type="entry name" value="Bulb-type lectin domain"/>
    <property type="match status" value="1"/>
</dbReference>
<dbReference type="Proteomes" id="UP000775213">
    <property type="component" value="Unassembled WGS sequence"/>
</dbReference>
<feature type="domain" description="Bulb-type lectin" evidence="1">
    <location>
        <begin position="26"/>
        <end position="150"/>
    </location>
</feature>
<evidence type="ECO:0000259" key="1">
    <source>
        <dbReference type="PROSITE" id="PS50927"/>
    </source>
</evidence>
<comment type="caution">
    <text evidence="2">The sequence shown here is derived from an EMBL/GenBank/DDBJ whole genome shotgun (WGS) entry which is preliminary data.</text>
</comment>
<dbReference type="PANTHER" id="PTHR32444">
    <property type="entry name" value="BULB-TYPE LECTIN DOMAIN-CONTAINING PROTEIN"/>
    <property type="match status" value="1"/>
</dbReference>
<dbReference type="PANTHER" id="PTHR32444:SF247">
    <property type="entry name" value="OS01G0958200 PROTEIN"/>
    <property type="match status" value="1"/>
</dbReference>
<dbReference type="CDD" id="cd00028">
    <property type="entry name" value="B_lectin"/>
    <property type="match status" value="1"/>
</dbReference>
<proteinExistence type="predicted"/>
<dbReference type="GO" id="GO:0051707">
    <property type="term" value="P:response to other organism"/>
    <property type="evidence" value="ECO:0007669"/>
    <property type="project" value="UniProtKB-ARBA"/>
</dbReference>
<gene>
    <name evidence="2" type="ORF">IEQ34_017008</name>
</gene>
<accession>A0AAV7FZT8</accession>
<keyword evidence="3" id="KW-1185">Reference proteome</keyword>
<dbReference type="SUPFAM" id="SSF51110">
    <property type="entry name" value="alpha-D-mannose-specific plant lectins"/>
    <property type="match status" value="1"/>
</dbReference>
<organism evidence="2 3">
    <name type="scientific">Dendrobium chrysotoxum</name>
    <name type="common">Orchid</name>
    <dbReference type="NCBI Taxonomy" id="161865"/>
    <lineage>
        <taxon>Eukaryota</taxon>
        <taxon>Viridiplantae</taxon>
        <taxon>Streptophyta</taxon>
        <taxon>Embryophyta</taxon>
        <taxon>Tracheophyta</taxon>
        <taxon>Spermatophyta</taxon>
        <taxon>Magnoliopsida</taxon>
        <taxon>Liliopsida</taxon>
        <taxon>Asparagales</taxon>
        <taxon>Orchidaceae</taxon>
        <taxon>Epidendroideae</taxon>
        <taxon>Malaxideae</taxon>
        <taxon>Dendrobiinae</taxon>
        <taxon>Dendrobium</taxon>
    </lineage>
</organism>
<evidence type="ECO:0000313" key="2">
    <source>
        <dbReference type="EMBL" id="KAH0455084.1"/>
    </source>
</evidence>
<reference evidence="2 3" key="1">
    <citation type="journal article" date="2021" name="Hortic Res">
        <title>Chromosome-scale assembly of the Dendrobium chrysotoxum genome enhances the understanding of orchid evolution.</title>
        <authorList>
            <person name="Zhang Y."/>
            <person name="Zhang G.Q."/>
            <person name="Zhang D."/>
            <person name="Liu X.D."/>
            <person name="Xu X.Y."/>
            <person name="Sun W.H."/>
            <person name="Yu X."/>
            <person name="Zhu X."/>
            <person name="Wang Z.W."/>
            <person name="Zhao X."/>
            <person name="Zhong W.Y."/>
            <person name="Chen H."/>
            <person name="Yin W.L."/>
            <person name="Huang T."/>
            <person name="Niu S.C."/>
            <person name="Liu Z.J."/>
        </authorList>
    </citation>
    <scope>NUCLEOTIDE SEQUENCE [LARGE SCALE GENOMIC DNA]</scope>
    <source>
        <strain evidence="2">Lindl</strain>
    </source>
</reference>
<dbReference type="SMART" id="SM00108">
    <property type="entry name" value="B_lectin"/>
    <property type="match status" value="1"/>
</dbReference>
<dbReference type="EMBL" id="JAGFBR010000015">
    <property type="protein sequence ID" value="KAH0455084.1"/>
    <property type="molecule type" value="Genomic_DNA"/>
</dbReference>
<dbReference type="AlphaFoldDB" id="A0AAV7FZT8"/>
<dbReference type="PROSITE" id="PS50927">
    <property type="entry name" value="BULB_LECTIN"/>
    <property type="match status" value="1"/>
</dbReference>
<name>A0AAV7FZT8_DENCH</name>
<dbReference type="InterPro" id="IPR036426">
    <property type="entry name" value="Bulb-type_lectin_dom_sf"/>
</dbReference>
<protein>
    <recommendedName>
        <fullName evidence="1">Bulb-type lectin domain-containing protein</fullName>
    </recommendedName>
</protein>
<evidence type="ECO:0000313" key="3">
    <source>
        <dbReference type="Proteomes" id="UP000775213"/>
    </source>
</evidence>